<dbReference type="EMBL" id="LXFE01000323">
    <property type="protein sequence ID" value="OLL25756.1"/>
    <property type="molecule type" value="Genomic_DNA"/>
</dbReference>
<dbReference type="STRING" id="1198029.A0A1U7LSV4"/>
<reference evidence="8 9" key="1">
    <citation type="submission" date="2016-04" db="EMBL/GenBank/DDBJ databases">
        <title>Evolutionary innovation and constraint leading to complex multicellularity in the Ascomycota.</title>
        <authorList>
            <person name="Cisse O."/>
            <person name="Nguyen A."/>
            <person name="Hewitt D.A."/>
            <person name="Jedd G."/>
            <person name="Stajich J.E."/>
        </authorList>
    </citation>
    <scope>NUCLEOTIDE SEQUENCE [LARGE SCALE GENOMIC DNA]</scope>
    <source>
        <strain evidence="8 9">DAH-3</strain>
    </source>
</reference>
<keyword evidence="3" id="KW-0862">Zinc</keyword>
<dbReference type="GO" id="GO:0016567">
    <property type="term" value="P:protein ubiquitination"/>
    <property type="evidence" value="ECO:0007669"/>
    <property type="project" value="TreeGrafter"/>
</dbReference>
<dbReference type="PANTHER" id="PTHR14140">
    <property type="entry name" value="E3 UBIQUITIN-PROTEIN LIGASE UHRF-RELATED"/>
    <property type="match status" value="1"/>
</dbReference>
<dbReference type="InterPro" id="IPR045134">
    <property type="entry name" value="UHRF1/2-like"/>
</dbReference>
<dbReference type="PROSITE" id="PS51015">
    <property type="entry name" value="YDG"/>
    <property type="match status" value="1"/>
</dbReference>
<evidence type="ECO:0000256" key="1">
    <source>
        <dbReference type="ARBA" id="ARBA00023125"/>
    </source>
</evidence>
<evidence type="ECO:0000313" key="8">
    <source>
        <dbReference type="EMBL" id="OLL25756.1"/>
    </source>
</evidence>
<feature type="domain" description="RING-type" evidence="6">
    <location>
        <begin position="326"/>
        <end position="366"/>
    </location>
</feature>
<feature type="compositionally biased region" description="Basic and acidic residues" evidence="5">
    <location>
        <begin position="253"/>
        <end position="265"/>
    </location>
</feature>
<sequence>MSQRAKSQRCPRQPRPKTGAGAWHASAAQKNAPLLQKTTLAPSPGSKSARRGNSEWASARRAFTGPRPKYTHQPCRPPVGGIAGSANAGGAQSIVLAAGYPEDIDDGDSFVYTGSGGRDLKTGNRRTAEQTLDQTLAKQNLALAMTCDAPINPNKGAEAKNWKNSKPVRVVRTEKLKKHHPKFAPDQGCRYDGIYRLKRYWPEKGSTGFIVWRYEFFRDDKAPAPWTVAGKKLIAELGLEMVVPDNYNPTTDKQTKDDPKSKRKADGNIAAALVKKSRKLWEPSASLKKLIDADKVNARTWQAILTDKVLYSMGDFIEALQSHFTCPVCYDFVKNPPVSTYCGHTACRGCLESSVEGFGPKCPSCRTSLLKAYTNTDVNAKIDPQEEEARKTLWRKEVKPNHLLIAALKAIIPTYDA</sequence>
<organism evidence="8 9">
    <name type="scientific">Neolecta irregularis (strain DAH-3)</name>
    <dbReference type="NCBI Taxonomy" id="1198029"/>
    <lineage>
        <taxon>Eukaryota</taxon>
        <taxon>Fungi</taxon>
        <taxon>Dikarya</taxon>
        <taxon>Ascomycota</taxon>
        <taxon>Taphrinomycotina</taxon>
        <taxon>Neolectales</taxon>
        <taxon>Neolectaceae</taxon>
        <taxon>Neolecta</taxon>
    </lineage>
</organism>
<feature type="region of interest" description="Disordered" evidence="5">
    <location>
        <begin position="246"/>
        <end position="265"/>
    </location>
</feature>
<evidence type="ECO:0000256" key="3">
    <source>
        <dbReference type="PROSITE-ProRule" id="PRU00175"/>
    </source>
</evidence>
<feature type="domain" description="YDG" evidence="7">
    <location>
        <begin position="52"/>
        <end position="218"/>
    </location>
</feature>
<proteinExistence type="predicted"/>
<dbReference type="GO" id="GO:0008270">
    <property type="term" value="F:zinc ion binding"/>
    <property type="evidence" value="ECO:0007669"/>
    <property type="project" value="UniProtKB-KW"/>
</dbReference>
<dbReference type="GO" id="GO:0003677">
    <property type="term" value="F:DNA binding"/>
    <property type="evidence" value="ECO:0007669"/>
    <property type="project" value="UniProtKB-KW"/>
</dbReference>
<evidence type="ECO:0000259" key="7">
    <source>
        <dbReference type="PROSITE" id="PS51015"/>
    </source>
</evidence>
<dbReference type="AlphaFoldDB" id="A0A1U7LSV4"/>
<dbReference type="InterPro" id="IPR036987">
    <property type="entry name" value="SRA-YDG_sf"/>
</dbReference>
<dbReference type="PANTHER" id="PTHR14140:SF45">
    <property type="entry name" value="RING-TYPE E3 UBIQUITIN TRANSFERASE"/>
    <property type="match status" value="1"/>
</dbReference>
<evidence type="ECO:0000259" key="6">
    <source>
        <dbReference type="PROSITE" id="PS50089"/>
    </source>
</evidence>
<evidence type="ECO:0000256" key="2">
    <source>
        <dbReference type="ARBA" id="ARBA00023242"/>
    </source>
</evidence>
<dbReference type="PROSITE" id="PS50089">
    <property type="entry name" value="ZF_RING_2"/>
    <property type="match status" value="1"/>
</dbReference>
<keyword evidence="9" id="KW-1185">Reference proteome</keyword>
<keyword evidence="2 4" id="KW-0539">Nucleus</keyword>
<dbReference type="GO" id="GO:0005634">
    <property type="term" value="C:nucleus"/>
    <property type="evidence" value="ECO:0007669"/>
    <property type="project" value="UniProtKB-SubCell"/>
</dbReference>
<dbReference type="Proteomes" id="UP000186594">
    <property type="component" value="Unassembled WGS sequence"/>
</dbReference>
<dbReference type="InterPro" id="IPR013083">
    <property type="entry name" value="Znf_RING/FYVE/PHD"/>
</dbReference>
<protein>
    <submittedName>
        <fullName evidence="8">E3 ubiquitin-protein ligase UHRF1</fullName>
    </submittedName>
</protein>
<dbReference type="InterPro" id="IPR003105">
    <property type="entry name" value="SRA_YDG"/>
</dbReference>
<dbReference type="InterPro" id="IPR015947">
    <property type="entry name" value="PUA-like_sf"/>
</dbReference>
<dbReference type="GO" id="GO:0061630">
    <property type="term" value="F:ubiquitin protein ligase activity"/>
    <property type="evidence" value="ECO:0007669"/>
    <property type="project" value="TreeGrafter"/>
</dbReference>
<evidence type="ECO:0000256" key="4">
    <source>
        <dbReference type="PROSITE-ProRule" id="PRU00358"/>
    </source>
</evidence>
<dbReference type="GO" id="GO:0044027">
    <property type="term" value="P:negative regulation of gene expression via chromosomal CpG island methylation"/>
    <property type="evidence" value="ECO:0007669"/>
    <property type="project" value="TreeGrafter"/>
</dbReference>
<dbReference type="Pfam" id="PF02182">
    <property type="entry name" value="SAD_SRA"/>
    <property type="match status" value="1"/>
</dbReference>
<evidence type="ECO:0000313" key="9">
    <source>
        <dbReference type="Proteomes" id="UP000186594"/>
    </source>
</evidence>
<dbReference type="SMART" id="SM00184">
    <property type="entry name" value="RING"/>
    <property type="match status" value="1"/>
</dbReference>
<name>A0A1U7LSV4_NEOID</name>
<feature type="compositionally biased region" description="Basic residues" evidence="5">
    <location>
        <begin position="1"/>
        <end position="15"/>
    </location>
</feature>
<dbReference type="SUPFAM" id="SSF88697">
    <property type="entry name" value="PUA domain-like"/>
    <property type="match status" value="1"/>
</dbReference>
<dbReference type="Gene3D" id="3.30.40.10">
    <property type="entry name" value="Zinc/RING finger domain, C3HC4 (zinc finger)"/>
    <property type="match status" value="1"/>
</dbReference>
<feature type="region of interest" description="Disordered" evidence="5">
    <location>
        <begin position="1"/>
        <end position="57"/>
    </location>
</feature>
<gene>
    <name evidence="8" type="ORF">NEOLI_001655</name>
</gene>
<dbReference type="InterPro" id="IPR001841">
    <property type="entry name" value="Znf_RING"/>
</dbReference>
<comment type="caution">
    <text evidence="8">The sequence shown here is derived from an EMBL/GenBank/DDBJ whole genome shotgun (WGS) entry which is preliminary data.</text>
</comment>
<dbReference type="OrthoDB" id="2270193at2759"/>
<keyword evidence="3" id="KW-0479">Metal-binding</keyword>
<keyword evidence="1" id="KW-0238">DNA-binding</keyword>
<dbReference type="Pfam" id="PF13923">
    <property type="entry name" value="zf-C3HC4_2"/>
    <property type="match status" value="1"/>
</dbReference>
<comment type="subcellular location">
    <subcellularLocation>
        <location evidence="4">Nucleus</location>
    </subcellularLocation>
</comment>
<accession>A0A1U7LSV4</accession>
<dbReference type="SUPFAM" id="SSF57850">
    <property type="entry name" value="RING/U-box"/>
    <property type="match status" value="1"/>
</dbReference>
<dbReference type="SMART" id="SM00466">
    <property type="entry name" value="SRA"/>
    <property type="match status" value="1"/>
</dbReference>
<evidence type="ECO:0000256" key="5">
    <source>
        <dbReference type="SAM" id="MobiDB-lite"/>
    </source>
</evidence>
<keyword evidence="3" id="KW-0863">Zinc-finger</keyword>
<dbReference type="Gene3D" id="2.30.280.10">
    <property type="entry name" value="SRA-YDG"/>
    <property type="match status" value="1"/>
</dbReference>